<sequence length="419" mass="47513">MASQIPAGAEGTVVGVMFYCVVCLICSCLMVWLTWTHEERTSHVAMLAYFVTISIVASLTQQTYDIVRYNHIVSEQFWNRKQHPDNPEVAISNGSVGLSLVLYYIQYYCYSVESMIIMFWAAALAQSVYGLSSLPKFKVILPRINRGGKIFAMLFPLTTILLLRIPAVQDNFIIFILLADLPLMLSLFFGLILMLLILARYVHSKRKFLNWTNGVGGSGSNGSALNSNTPQGFPQKKKSRSIYDRWLLVRFTIGFVALSIFEVTNTLFQITAITNKDNDVEATEPDLSAERAKSSWIFFMPGVTPGLFIFIVFGTTTPLRRYMYEKFVPKRWQRRSDDRPRRMDSSPDYTDDVGPPVPPKPPQLSPGLERKIIISRPQQALPADIGRGRSKQAVVVRERESSDEFPMLPIRKTHGRYDV</sequence>
<evidence type="ECO:0008006" key="5">
    <source>
        <dbReference type="Google" id="ProtNLM"/>
    </source>
</evidence>
<name>A0A3N2Q216_SODAK</name>
<evidence type="ECO:0000256" key="1">
    <source>
        <dbReference type="SAM" id="MobiDB-lite"/>
    </source>
</evidence>
<dbReference type="RefSeq" id="XP_028468619.1">
    <property type="nucleotide sequence ID" value="XM_028607863.1"/>
</dbReference>
<keyword evidence="2" id="KW-0472">Membrane</keyword>
<feature type="compositionally biased region" description="Basic and acidic residues" evidence="1">
    <location>
        <begin position="335"/>
        <end position="345"/>
    </location>
</feature>
<protein>
    <recommendedName>
        <fullName evidence="5">Glycoside hydrolase</fullName>
    </recommendedName>
</protein>
<feature type="transmembrane region" description="Helical" evidence="2">
    <location>
        <begin position="105"/>
        <end position="129"/>
    </location>
</feature>
<dbReference type="OrthoDB" id="5287295at2759"/>
<feature type="region of interest" description="Disordered" evidence="1">
    <location>
        <begin position="335"/>
        <end position="367"/>
    </location>
</feature>
<feature type="transmembrane region" description="Helical" evidence="2">
    <location>
        <begin position="247"/>
        <end position="268"/>
    </location>
</feature>
<keyword evidence="4" id="KW-1185">Reference proteome</keyword>
<evidence type="ECO:0000256" key="2">
    <source>
        <dbReference type="SAM" id="Phobius"/>
    </source>
</evidence>
<feature type="transmembrane region" description="Helical" evidence="2">
    <location>
        <begin position="296"/>
        <end position="316"/>
    </location>
</feature>
<organism evidence="3 4">
    <name type="scientific">Sodiomyces alkalinus (strain CBS 110278 / VKM F-3762 / F11)</name>
    <name type="common">Alkaliphilic filamentous fungus</name>
    <dbReference type="NCBI Taxonomy" id="1314773"/>
    <lineage>
        <taxon>Eukaryota</taxon>
        <taxon>Fungi</taxon>
        <taxon>Dikarya</taxon>
        <taxon>Ascomycota</taxon>
        <taxon>Pezizomycotina</taxon>
        <taxon>Sordariomycetes</taxon>
        <taxon>Hypocreomycetidae</taxon>
        <taxon>Glomerellales</taxon>
        <taxon>Plectosphaerellaceae</taxon>
        <taxon>Sodiomyces</taxon>
    </lineage>
</organism>
<feature type="transmembrane region" description="Helical" evidence="2">
    <location>
        <begin position="47"/>
        <end position="64"/>
    </location>
</feature>
<keyword evidence="2" id="KW-1133">Transmembrane helix</keyword>
<feature type="transmembrane region" description="Helical" evidence="2">
    <location>
        <begin position="150"/>
        <end position="167"/>
    </location>
</feature>
<dbReference type="AlphaFoldDB" id="A0A3N2Q216"/>
<feature type="transmembrane region" description="Helical" evidence="2">
    <location>
        <begin position="12"/>
        <end position="35"/>
    </location>
</feature>
<gene>
    <name evidence="3" type="ORF">SODALDRAFT_272888</name>
</gene>
<dbReference type="EMBL" id="ML119052">
    <property type="protein sequence ID" value="ROT40813.1"/>
    <property type="molecule type" value="Genomic_DNA"/>
</dbReference>
<accession>A0A3N2Q216</accession>
<evidence type="ECO:0000313" key="3">
    <source>
        <dbReference type="EMBL" id="ROT40813.1"/>
    </source>
</evidence>
<proteinExistence type="predicted"/>
<evidence type="ECO:0000313" key="4">
    <source>
        <dbReference type="Proteomes" id="UP000272025"/>
    </source>
</evidence>
<reference evidence="3 4" key="1">
    <citation type="journal article" date="2018" name="Mol. Ecol.">
        <title>The obligate alkalophilic soda-lake fungus Sodiomyces alkalinus has shifted to a protein diet.</title>
        <authorList>
            <person name="Grum-Grzhimaylo A.A."/>
            <person name="Falkoski D.L."/>
            <person name="van den Heuvel J."/>
            <person name="Valero-Jimenez C.A."/>
            <person name="Min B."/>
            <person name="Choi I.G."/>
            <person name="Lipzen A."/>
            <person name="Daum C.G."/>
            <person name="Aanen D.K."/>
            <person name="Tsang A."/>
            <person name="Henrissat B."/>
            <person name="Bilanenko E.N."/>
            <person name="de Vries R.P."/>
            <person name="van Kan J.A.L."/>
            <person name="Grigoriev I.V."/>
            <person name="Debets A.J.M."/>
        </authorList>
    </citation>
    <scope>NUCLEOTIDE SEQUENCE [LARGE SCALE GENOMIC DNA]</scope>
    <source>
        <strain evidence="3 4">F11</strain>
    </source>
</reference>
<dbReference type="Proteomes" id="UP000272025">
    <property type="component" value="Unassembled WGS sequence"/>
</dbReference>
<feature type="compositionally biased region" description="Pro residues" evidence="1">
    <location>
        <begin position="355"/>
        <end position="364"/>
    </location>
</feature>
<dbReference type="GeneID" id="39576341"/>
<feature type="transmembrane region" description="Helical" evidence="2">
    <location>
        <begin position="173"/>
        <end position="199"/>
    </location>
</feature>
<keyword evidence="2" id="KW-0812">Transmembrane</keyword>